<gene>
    <name evidence="1" type="ORF">O181_116579</name>
</gene>
<accession>A0A9Q3KBP8</accession>
<dbReference type="AlphaFoldDB" id="A0A9Q3KBP8"/>
<evidence type="ECO:0000313" key="2">
    <source>
        <dbReference type="Proteomes" id="UP000765509"/>
    </source>
</evidence>
<keyword evidence="2" id="KW-1185">Reference proteome</keyword>
<name>A0A9Q3KBP8_9BASI</name>
<sequence>MIFGDPSPPSLNASLLAWALASTKDPSSPPALASFLRDSSPSYSEDIPESAMAFYAFIQGDYDPRLFVPDPFNHFLGEEVSASSAKDMRTLPVSRKKNDHYFLRPRDSTGRVITSRQLY</sequence>
<proteinExistence type="predicted"/>
<comment type="caution">
    <text evidence="1">The sequence shown here is derived from an EMBL/GenBank/DDBJ whole genome shotgun (WGS) entry which is preliminary data.</text>
</comment>
<dbReference type="EMBL" id="AVOT02099345">
    <property type="protein sequence ID" value="MBW0576864.1"/>
    <property type="molecule type" value="Genomic_DNA"/>
</dbReference>
<protein>
    <submittedName>
        <fullName evidence="1">Uncharacterized protein</fullName>
    </submittedName>
</protein>
<evidence type="ECO:0000313" key="1">
    <source>
        <dbReference type="EMBL" id="MBW0576864.1"/>
    </source>
</evidence>
<dbReference type="Proteomes" id="UP000765509">
    <property type="component" value="Unassembled WGS sequence"/>
</dbReference>
<organism evidence="1 2">
    <name type="scientific">Austropuccinia psidii MF-1</name>
    <dbReference type="NCBI Taxonomy" id="1389203"/>
    <lineage>
        <taxon>Eukaryota</taxon>
        <taxon>Fungi</taxon>
        <taxon>Dikarya</taxon>
        <taxon>Basidiomycota</taxon>
        <taxon>Pucciniomycotina</taxon>
        <taxon>Pucciniomycetes</taxon>
        <taxon>Pucciniales</taxon>
        <taxon>Sphaerophragmiaceae</taxon>
        <taxon>Austropuccinia</taxon>
    </lineage>
</organism>
<reference evidence="1" key="1">
    <citation type="submission" date="2021-03" db="EMBL/GenBank/DDBJ databases">
        <title>Draft genome sequence of rust myrtle Austropuccinia psidii MF-1, a brazilian biotype.</title>
        <authorList>
            <person name="Quecine M.C."/>
            <person name="Pachon D.M.R."/>
            <person name="Bonatelli M.L."/>
            <person name="Correr F.H."/>
            <person name="Franceschini L.M."/>
            <person name="Leite T.F."/>
            <person name="Margarido G.R.A."/>
            <person name="Almeida C.A."/>
            <person name="Ferrarezi J.A."/>
            <person name="Labate C.A."/>
        </authorList>
    </citation>
    <scope>NUCLEOTIDE SEQUENCE</scope>
    <source>
        <strain evidence="1">MF-1</strain>
    </source>
</reference>